<dbReference type="RefSeq" id="WP_087914918.1">
    <property type="nucleotide sequence ID" value="NZ_CP021780.1"/>
</dbReference>
<sequence>MKADLQIAYEALSRVVAAGVVAGDKIVLREAGLARAKALELKMILHERAMWSNKVKLNRAETYCLSSL</sequence>
<dbReference type="Proteomes" id="UP000249890">
    <property type="component" value="Chromosome"/>
</dbReference>
<gene>
    <name evidence="1" type="ORF">B9T62_08965</name>
</gene>
<proteinExistence type="predicted"/>
<keyword evidence="2" id="KW-1185">Reference proteome</keyword>
<protein>
    <submittedName>
        <fullName evidence="1">Uncharacterized protein</fullName>
    </submittedName>
</protein>
<dbReference type="KEGG" id="pdh:B9T62_08965"/>
<name>A0A2Z2KJ10_9BACL</name>
<reference evidence="1 2" key="1">
    <citation type="submission" date="2017-06" db="EMBL/GenBank/DDBJ databases">
        <title>Complete genome sequence of Paenibacillus donghaensis KCTC 13049T isolated from East Sea sediment, South Korea.</title>
        <authorList>
            <person name="Jung B.K."/>
            <person name="Hong S.-J."/>
            <person name="Shin J.-H."/>
        </authorList>
    </citation>
    <scope>NUCLEOTIDE SEQUENCE [LARGE SCALE GENOMIC DNA]</scope>
    <source>
        <strain evidence="1 2">KCTC 13049</strain>
    </source>
</reference>
<accession>A0A2Z2KJ10</accession>
<dbReference type="AlphaFoldDB" id="A0A2Z2KJ10"/>
<organism evidence="1 2">
    <name type="scientific">Paenibacillus donghaensis</name>
    <dbReference type="NCBI Taxonomy" id="414771"/>
    <lineage>
        <taxon>Bacteria</taxon>
        <taxon>Bacillati</taxon>
        <taxon>Bacillota</taxon>
        <taxon>Bacilli</taxon>
        <taxon>Bacillales</taxon>
        <taxon>Paenibacillaceae</taxon>
        <taxon>Paenibacillus</taxon>
    </lineage>
</organism>
<dbReference type="EMBL" id="CP021780">
    <property type="protein sequence ID" value="ASA20902.1"/>
    <property type="molecule type" value="Genomic_DNA"/>
</dbReference>
<evidence type="ECO:0000313" key="1">
    <source>
        <dbReference type="EMBL" id="ASA20902.1"/>
    </source>
</evidence>
<dbReference type="OrthoDB" id="2660539at2"/>
<evidence type="ECO:0000313" key="2">
    <source>
        <dbReference type="Proteomes" id="UP000249890"/>
    </source>
</evidence>